<dbReference type="AlphaFoldDB" id="A0A1C3NUZ5"/>
<protein>
    <submittedName>
        <fullName evidence="3">Lipopolysaccharide biosynthesis protein</fullName>
    </submittedName>
</protein>
<evidence type="ECO:0000313" key="3">
    <source>
        <dbReference type="EMBL" id="SBW19269.1"/>
    </source>
</evidence>
<evidence type="ECO:0000313" key="4">
    <source>
        <dbReference type="Proteomes" id="UP000199013"/>
    </source>
</evidence>
<keyword evidence="2" id="KW-0472">Membrane</keyword>
<accession>A0A1C3NUZ5</accession>
<name>A0A1C3NUZ5_9ACTN</name>
<evidence type="ECO:0000256" key="2">
    <source>
        <dbReference type="SAM" id="Phobius"/>
    </source>
</evidence>
<proteinExistence type="predicted"/>
<sequence>MTLAESAHSVGRVTPKLFRNVLAGALAALLLAVVVVWCAYLRRPTVLDGRAAADVLGVPLIADIPGGRGGGLPTDRLVAAMSSVLAPTGKVIALTPAGPGDLAPDLVAAVSANWSDDQGIVLILDASPVPDVRGALERLPPAVSGELPRWAHEPTCMARSSGGGNGHLLYNRVAPARAARPGGLAPILADRAPVVDLVIVLTPALVDLPMTAASAMQADAVIVVATGETRIKELSRVLRDWPALSERMVGVVHDGRPGLRRSTDRGAASSRGVSSPAAVARVAPSPGASRGEAAVGSANTTVSRGAAPAGPVPRPLVDAARRTTADAEATDRYARPTGKQS</sequence>
<keyword evidence="4" id="KW-1185">Reference proteome</keyword>
<feature type="compositionally biased region" description="Low complexity" evidence="1">
    <location>
        <begin position="265"/>
        <end position="289"/>
    </location>
</feature>
<feature type="compositionally biased region" description="Basic and acidic residues" evidence="1">
    <location>
        <begin position="319"/>
        <end position="334"/>
    </location>
</feature>
<dbReference type="Proteomes" id="UP000199013">
    <property type="component" value="Unassembled WGS sequence"/>
</dbReference>
<evidence type="ECO:0000256" key="1">
    <source>
        <dbReference type="SAM" id="MobiDB-lite"/>
    </source>
</evidence>
<keyword evidence="2" id="KW-1133">Transmembrane helix</keyword>
<reference evidence="4" key="1">
    <citation type="submission" date="2016-02" db="EMBL/GenBank/DDBJ databases">
        <authorList>
            <person name="Wibberg D."/>
        </authorList>
    </citation>
    <scope>NUCLEOTIDE SEQUENCE [LARGE SCALE GENOMIC DNA]</scope>
</reference>
<dbReference type="EMBL" id="FLUV01000482">
    <property type="protein sequence ID" value="SBW19269.1"/>
    <property type="molecule type" value="Genomic_DNA"/>
</dbReference>
<keyword evidence="2" id="KW-0812">Transmembrane</keyword>
<feature type="compositionally biased region" description="Basic and acidic residues" evidence="1">
    <location>
        <begin position="254"/>
        <end position="264"/>
    </location>
</feature>
<feature type="region of interest" description="Disordered" evidence="1">
    <location>
        <begin position="254"/>
        <end position="341"/>
    </location>
</feature>
<organism evidence="3 4">
    <name type="scientific">Candidatus Protofrankia californiensis</name>
    <dbReference type="NCBI Taxonomy" id="1839754"/>
    <lineage>
        <taxon>Bacteria</taxon>
        <taxon>Bacillati</taxon>
        <taxon>Actinomycetota</taxon>
        <taxon>Actinomycetes</taxon>
        <taxon>Frankiales</taxon>
        <taxon>Frankiaceae</taxon>
        <taxon>Protofrankia</taxon>
    </lineage>
</organism>
<feature type="transmembrane region" description="Helical" evidence="2">
    <location>
        <begin position="20"/>
        <end position="40"/>
    </location>
</feature>
<gene>
    <name evidence="3" type="ORF">FDG2_1148</name>
</gene>